<reference evidence="2 3" key="1">
    <citation type="submission" date="2013-11" db="EMBL/GenBank/DDBJ databases">
        <title>Opisthorchis viverrini - life in the bile duct.</title>
        <authorList>
            <person name="Young N.D."/>
            <person name="Nagarajan N."/>
            <person name="Lin S.J."/>
            <person name="Korhonen P.K."/>
            <person name="Jex A.R."/>
            <person name="Hall R.S."/>
            <person name="Safavi-Hemami H."/>
            <person name="Kaewkong W."/>
            <person name="Bertrand D."/>
            <person name="Gao S."/>
            <person name="Seet Q."/>
            <person name="Wongkham S."/>
            <person name="Teh B.T."/>
            <person name="Wongkham C."/>
            <person name="Intapan P.M."/>
            <person name="Maleewong W."/>
            <person name="Yang X."/>
            <person name="Hu M."/>
            <person name="Wang Z."/>
            <person name="Hofmann A."/>
            <person name="Sternberg P.W."/>
            <person name="Tan P."/>
            <person name="Wang J."/>
            <person name="Gasser R.B."/>
        </authorList>
    </citation>
    <scope>NUCLEOTIDE SEQUENCE [LARGE SCALE GENOMIC DNA]</scope>
</reference>
<dbReference type="KEGG" id="ovi:T265_02789"/>
<name>A0A074ZTQ6_OPIVI</name>
<proteinExistence type="predicted"/>
<evidence type="ECO:0000313" key="3">
    <source>
        <dbReference type="Proteomes" id="UP000054324"/>
    </source>
</evidence>
<sequence length="167" mass="19264">MPWMNHKQIFYLAMNPGDLPEDGISIRIRETRGTPSTCLTCSEGVISTYVSTVESTTLREPSSGVELPFEYLAEEKHQERADVTYRRFGIATVSQYYHQNVSLQTNMSLGLLPDLRSEESEESCYHKEVRDSEEINDRLTNNSPKHGSWRVDAYNRSHHKRIALIRE</sequence>
<evidence type="ECO:0000256" key="1">
    <source>
        <dbReference type="SAM" id="MobiDB-lite"/>
    </source>
</evidence>
<evidence type="ECO:0000313" key="2">
    <source>
        <dbReference type="EMBL" id="KER30858.1"/>
    </source>
</evidence>
<feature type="region of interest" description="Disordered" evidence="1">
    <location>
        <begin position="125"/>
        <end position="147"/>
    </location>
</feature>
<keyword evidence="3" id="KW-1185">Reference proteome</keyword>
<organism evidence="2 3">
    <name type="scientific">Opisthorchis viverrini</name>
    <name type="common">Southeast Asian liver fluke</name>
    <dbReference type="NCBI Taxonomy" id="6198"/>
    <lineage>
        <taxon>Eukaryota</taxon>
        <taxon>Metazoa</taxon>
        <taxon>Spiralia</taxon>
        <taxon>Lophotrochozoa</taxon>
        <taxon>Platyhelminthes</taxon>
        <taxon>Trematoda</taxon>
        <taxon>Digenea</taxon>
        <taxon>Opisthorchiida</taxon>
        <taxon>Opisthorchiata</taxon>
        <taxon>Opisthorchiidae</taxon>
        <taxon>Opisthorchis</taxon>
    </lineage>
</organism>
<dbReference type="EMBL" id="KL596654">
    <property type="protein sequence ID" value="KER30858.1"/>
    <property type="molecule type" value="Genomic_DNA"/>
</dbReference>
<dbReference type="AlphaFoldDB" id="A0A074ZTQ6"/>
<feature type="compositionally biased region" description="Basic and acidic residues" evidence="1">
    <location>
        <begin position="125"/>
        <end position="137"/>
    </location>
</feature>
<gene>
    <name evidence="2" type="ORF">T265_02789</name>
</gene>
<dbReference type="Proteomes" id="UP000054324">
    <property type="component" value="Unassembled WGS sequence"/>
</dbReference>
<protein>
    <submittedName>
        <fullName evidence="2">Uncharacterized protein</fullName>
    </submittedName>
</protein>
<dbReference type="GeneID" id="20316977"/>
<accession>A0A074ZTQ6</accession>
<dbReference type="CTD" id="20316977"/>
<dbReference type="RefSeq" id="XP_009165378.1">
    <property type="nucleotide sequence ID" value="XM_009167114.1"/>
</dbReference>